<evidence type="ECO:0000256" key="1">
    <source>
        <dbReference type="SAM" id="MobiDB-lite"/>
    </source>
</evidence>
<feature type="transmembrane region" description="Helical" evidence="2">
    <location>
        <begin position="12"/>
        <end position="30"/>
    </location>
</feature>
<dbReference type="AlphaFoldDB" id="A0AAW7X2Z1"/>
<feature type="transmembrane region" description="Helical" evidence="2">
    <location>
        <begin position="288"/>
        <end position="306"/>
    </location>
</feature>
<evidence type="ECO:0000313" key="3">
    <source>
        <dbReference type="EMBL" id="MDO6420927.1"/>
    </source>
</evidence>
<feature type="transmembrane region" description="Helical" evidence="2">
    <location>
        <begin position="379"/>
        <end position="401"/>
    </location>
</feature>
<dbReference type="RefSeq" id="WP_303490056.1">
    <property type="nucleotide sequence ID" value="NZ_JAUOPB010000001.1"/>
</dbReference>
<keyword evidence="2" id="KW-1133">Transmembrane helix</keyword>
<organism evidence="3 4">
    <name type="scientific">Saccharophagus degradans</name>
    <dbReference type="NCBI Taxonomy" id="86304"/>
    <lineage>
        <taxon>Bacteria</taxon>
        <taxon>Pseudomonadati</taxon>
        <taxon>Pseudomonadota</taxon>
        <taxon>Gammaproteobacteria</taxon>
        <taxon>Cellvibrionales</taxon>
        <taxon>Cellvibrionaceae</taxon>
        <taxon>Saccharophagus</taxon>
    </lineage>
</organism>
<name>A0AAW7X2Z1_9GAMM</name>
<keyword evidence="2" id="KW-0812">Transmembrane</keyword>
<evidence type="ECO:0000256" key="2">
    <source>
        <dbReference type="SAM" id="Phobius"/>
    </source>
</evidence>
<dbReference type="EMBL" id="JAUOPB010000001">
    <property type="protein sequence ID" value="MDO6420927.1"/>
    <property type="molecule type" value="Genomic_DNA"/>
</dbReference>
<accession>A0AAW7X2Z1</accession>
<feature type="transmembrane region" description="Helical" evidence="2">
    <location>
        <begin position="439"/>
        <end position="457"/>
    </location>
</feature>
<dbReference type="Proteomes" id="UP001169760">
    <property type="component" value="Unassembled WGS sequence"/>
</dbReference>
<feature type="transmembrane region" description="Helical" evidence="2">
    <location>
        <begin position="327"/>
        <end position="349"/>
    </location>
</feature>
<sequence length="491" mass="53709">MNSFANLVSSLSPLTLFIVVIGAIVVLFLARESAHAAINSLFRAVYRSLRLAATSLRQAANQLRSRNRDVLLHHGRLQVEHDLAKEFAEISSFVQRDLGGYPHIQNQIQQQITLIQDDYERSGQVAAPLPEWVEAVEAVAKLRKQGSTTNINTSILEQIHNAAELQHKENLKQVRELSTERHKILRGMTASWRKLVGSVDSTGASLKEIVRRSERIDSHMQRFNAIVDATPAAERALFSSALCQFAIAALVTAIAIGGAFFNFHLIALPMSEMVGSLHRVAGIRVADIAALVIICLEVTAGIFLLESLRITRLFPLIGSMDNRMRRLIMAGAAATLIILAGTEAALAFMRDQIAGDMASLRASLAGGETLAAQEGINSWIPLGANMILGFVLPLALTMAAIPLEYLLQTGRSVFGSLLEWGLRTLATVIRMLAGISMQISKLIIALYDLVIALPVWIEASIKKMHFSPKQNTDAEWHTHDTTPANPLSAKE</sequence>
<reference evidence="3" key="1">
    <citation type="submission" date="2023-07" db="EMBL/GenBank/DDBJ databases">
        <title>Genome content predicts the carbon catabolic preferences of heterotrophic bacteria.</title>
        <authorList>
            <person name="Gralka M."/>
        </authorList>
    </citation>
    <scope>NUCLEOTIDE SEQUENCE</scope>
    <source>
        <strain evidence="3">I3M17_2</strain>
    </source>
</reference>
<feature type="transmembrane region" description="Helical" evidence="2">
    <location>
        <begin position="245"/>
        <end position="268"/>
    </location>
</feature>
<comment type="caution">
    <text evidence="3">The sequence shown here is derived from an EMBL/GenBank/DDBJ whole genome shotgun (WGS) entry which is preliminary data.</text>
</comment>
<protein>
    <submittedName>
        <fullName evidence="3">Uncharacterized protein</fullName>
    </submittedName>
</protein>
<keyword evidence="2" id="KW-0472">Membrane</keyword>
<proteinExistence type="predicted"/>
<feature type="region of interest" description="Disordered" evidence="1">
    <location>
        <begin position="472"/>
        <end position="491"/>
    </location>
</feature>
<evidence type="ECO:0000313" key="4">
    <source>
        <dbReference type="Proteomes" id="UP001169760"/>
    </source>
</evidence>
<gene>
    <name evidence="3" type="ORF">Q4521_00425</name>
</gene>